<name>A0A2P5BBB6_TREOI</name>
<dbReference type="Proteomes" id="UP000237000">
    <property type="component" value="Unassembled WGS sequence"/>
</dbReference>
<keyword evidence="2" id="KW-1185">Reference proteome</keyword>
<evidence type="ECO:0000313" key="2">
    <source>
        <dbReference type="Proteomes" id="UP000237000"/>
    </source>
</evidence>
<gene>
    <name evidence="1" type="ORF">TorRG33x02_327170</name>
</gene>
<sequence length="61" mass="6891">MDRIEDSSLGSSSLALRTGLGRERERRWHSAGRLRQRGCSYLSDLGQKVVIVSLCKARRES</sequence>
<comment type="caution">
    <text evidence="1">The sequence shown here is derived from an EMBL/GenBank/DDBJ whole genome shotgun (WGS) entry which is preliminary data.</text>
</comment>
<dbReference type="EMBL" id="JXTC01000561">
    <property type="protein sequence ID" value="PON46070.1"/>
    <property type="molecule type" value="Genomic_DNA"/>
</dbReference>
<evidence type="ECO:0000313" key="1">
    <source>
        <dbReference type="EMBL" id="PON46070.1"/>
    </source>
</evidence>
<protein>
    <submittedName>
        <fullName evidence="1">Uncharacterized protein</fullName>
    </submittedName>
</protein>
<reference evidence="2" key="1">
    <citation type="submission" date="2016-06" db="EMBL/GenBank/DDBJ databases">
        <title>Parallel loss of symbiosis genes in relatives of nitrogen-fixing non-legume Parasponia.</title>
        <authorList>
            <person name="Van Velzen R."/>
            <person name="Holmer R."/>
            <person name="Bu F."/>
            <person name="Rutten L."/>
            <person name="Van Zeijl A."/>
            <person name="Liu W."/>
            <person name="Santuari L."/>
            <person name="Cao Q."/>
            <person name="Sharma T."/>
            <person name="Shen D."/>
            <person name="Roswanjaya Y."/>
            <person name="Wardhani T."/>
            <person name="Kalhor M.S."/>
            <person name="Jansen J."/>
            <person name="Van den Hoogen J."/>
            <person name="Gungor B."/>
            <person name="Hartog M."/>
            <person name="Hontelez J."/>
            <person name="Verver J."/>
            <person name="Yang W.-C."/>
            <person name="Schijlen E."/>
            <person name="Repin R."/>
            <person name="Schilthuizen M."/>
            <person name="Schranz E."/>
            <person name="Heidstra R."/>
            <person name="Miyata K."/>
            <person name="Fedorova E."/>
            <person name="Kohlen W."/>
            <person name="Bisseling T."/>
            <person name="Smit S."/>
            <person name="Geurts R."/>
        </authorList>
    </citation>
    <scope>NUCLEOTIDE SEQUENCE [LARGE SCALE GENOMIC DNA]</scope>
    <source>
        <strain evidence="2">cv. RG33-2</strain>
    </source>
</reference>
<proteinExistence type="predicted"/>
<dbReference type="AlphaFoldDB" id="A0A2P5BBB6"/>
<dbReference type="InParanoid" id="A0A2P5BBB6"/>
<organism evidence="1 2">
    <name type="scientific">Trema orientale</name>
    <name type="common">Charcoal tree</name>
    <name type="synonym">Celtis orientalis</name>
    <dbReference type="NCBI Taxonomy" id="63057"/>
    <lineage>
        <taxon>Eukaryota</taxon>
        <taxon>Viridiplantae</taxon>
        <taxon>Streptophyta</taxon>
        <taxon>Embryophyta</taxon>
        <taxon>Tracheophyta</taxon>
        <taxon>Spermatophyta</taxon>
        <taxon>Magnoliopsida</taxon>
        <taxon>eudicotyledons</taxon>
        <taxon>Gunneridae</taxon>
        <taxon>Pentapetalae</taxon>
        <taxon>rosids</taxon>
        <taxon>fabids</taxon>
        <taxon>Rosales</taxon>
        <taxon>Cannabaceae</taxon>
        <taxon>Trema</taxon>
    </lineage>
</organism>
<accession>A0A2P5BBB6</accession>